<gene>
    <name evidence="1" type="ORF">FA13DRAFT_1729954</name>
</gene>
<proteinExistence type="predicted"/>
<protein>
    <submittedName>
        <fullName evidence="1">Uncharacterized protein</fullName>
    </submittedName>
</protein>
<sequence>MARLLDNQKWRRFRHSSSGSTELIHRRTFTDILIGAALPWEIRAGRRVTSPPESRLPRRLVLTAAKPAVQRWL</sequence>
<evidence type="ECO:0000313" key="1">
    <source>
        <dbReference type="EMBL" id="TEB33691.1"/>
    </source>
</evidence>
<organism evidence="1 2">
    <name type="scientific">Coprinellus micaceus</name>
    <name type="common">Glistening ink-cap mushroom</name>
    <name type="synonym">Coprinus micaceus</name>
    <dbReference type="NCBI Taxonomy" id="71717"/>
    <lineage>
        <taxon>Eukaryota</taxon>
        <taxon>Fungi</taxon>
        <taxon>Dikarya</taxon>
        <taxon>Basidiomycota</taxon>
        <taxon>Agaricomycotina</taxon>
        <taxon>Agaricomycetes</taxon>
        <taxon>Agaricomycetidae</taxon>
        <taxon>Agaricales</taxon>
        <taxon>Agaricineae</taxon>
        <taxon>Psathyrellaceae</taxon>
        <taxon>Coprinellus</taxon>
    </lineage>
</organism>
<name>A0A4Y7TI59_COPMI</name>
<dbReference type="Proteomes" id="UP000298030">
    <property type="component" value="Unassembled WGS sequence"/>
</dbReference>
<comment type="caution">
    <text evidence="1">The sequence shown here is derived from an EMBL/GenBank/DDBJ whole genome shotgun (WGS) entry which is preliminary data.</text>
</comment>
<evidence type="ECO:0000313" key="2">
    <source>
        <dbReference type="Proteomes" id="UP000298030"/>
    </source>
</evidence>
<dbReference type="EMBL" id="QPFP01000011">
    <property type="protein sequence ID" value="TEB33691.1"/>
    <property type="molecule type" value="Genomic_DNA"/>
</dbReference>
<keyword evidence="2" id="KW-1185">Reference proteome</keyword>
<reference evidence="1 2" key="1">
    <citation type="journal article" date="2019" name="Nat. Ecol. Evol.">
        <title>Megaphylogeny resolves global patterns of mushroom evolution.</title>
        <authorList>
            <person name="Varga T."/>
            <person name="Krizsan K."/>
            <person name="Foldi C."/>
            <person name="Dima B."/>
            <person name="Sanchez-Garcia M."/>
            <person name="Sanchez-Ramirez S."/>
            <person name="Szollosi G.J."/>
            <person name="Szarkandi J.G."/>
            <person name="Papp V."/>
            <person name="Albert L."/>
            <person name="Andreopoulos W."/>
            <person name="Angelini C."/>
            <person name="Antonin V."/>
            <person name="Barry K.W."/>
            <person name="Bougher N.L."/>
            <person name="Buchanan P."/>
            <person name="Buyck B."/>
            <person name="Bense V."/>
            <person name="Catcheside P."/>
            <person name="Chovatia M."/>
            <person name="Cooper J."/>
            <person name="Damon W."/>
            <person name="Desjardin D."/>
            <person name="Finy P."/>
            <person name="Geml J."/>
            <person name="Haridas S."/>
            <person name="Hughes K."/>
            <person name="Justo A."/>
            <person name="Karasinski D."/>
            <person name="Kautmanova I."/>
            <person name="Kiss B."/>
            <person name="Kocsube S."/>
            <person name="Kotiranta H."/>
            <person name="LaButti K.M."/>
            <person name="Lechner B.E."/>
            <person name="Liimatainen K."/>
            <person name="Lipzen A."/>
            <person name="Lukacs Z."/>
            <person name="Mihaltcheva S."/>
            <person name="Morgado L.N."/>
            <person name="Niskanen T."/>
            <person name="Noordeloos M.E."/>
            <person name="Ohm R.A."/>
            <person name="Ortiz-Santana B."/>
            <person name="Ovrebo C."/>
            <person name="Racz N."/>
            <person name="Riley R."/>
            <person name="Savchenko A."/>
            <person name="Shiryaev A."/>
            <person name="Soop K."/>
            <person name="Spirin V."/>
            <person name="Szebenyi C."/>
            <person name="Tomsovsky M."/>
            <person name="Tulloss R.E."/>
            <person name="Uehling J."/>
            <person name="Grigoriev I.V."/>
            <person name="Vagvolgyi C."/>
            <person name="Papp T."/>
            <person name="Martin F.M."/>
            <person name="Miettinen O."/>
            <person name="Hibbett D.S."/>
            <person name="Nagy L.G."/>
        </authorList>
    </citation>
    <scope>NUCLEOTIDE SEQUENCE [LARGE SCALE GENOMIC DNA]</scope>
    <source>
        <strain evidence="1 2">FP101781</strain>
    </source>
</reference>
<accession>A0A4Y7TI59</accession>
<dbReference type="AlphaFoldDB" id="A0A4Y7TI59"/>